<dbReference type="Gene3D" id="1.10.520.10">
    <property type="match status" value="2"/>
</dbReference>
<keyword evidence="14 21" id="KW-1015">Disulfide bond</keyword>
<dbReference type="FunFam" id="1.10.420.10:FF:000007">
    <property type="entry name" value="Peroxidase"/>
    <property type="match status" value="1"/>
</dbReference>
<keyword evidence="8" id="KW-0349">Heme</keyword>
<evidence type="ECO:0000256" key="19">
    <source>
        <dbReference type="PIRSR" id="PIRSR600823-3"/>
    </source>
</evidence>
<feature type="binding site" evidence="19">
    <location>
        <position position="233"/>
    </location>
    <ligand>
        <name>Ca(2+)</name>
        <dbReference type="ChEBI" id="CHEBI:29108"/>
        <label>1</label>
    </ligand>
</feature>
<feature type="binding site" evidence="19">
    <location>
        <position position="218"/>
    </location>
    <ligand>
        <name>Ca(2+)</name>
        <dbReference type="ChEBI" id="CHEBI:29108"/>
        <label>1</label>
    </ligand>
</feature>
<organism evidence="25 26">
    <name type="scientific">Platanthera zijinensis</name>
    <dbReference type="NCBI Taxonomy" id="2320716"/>
    <lineage>
        <taxon>Eukaryota</taxon>
        <taxon>Viridiplantae</taxon>
        <taxon>Streptophyta</taxon>
        <taxon>Embryophyta</taxon>
        <taxon>Tracheophyta</taxon>
        <taxon>Spermatophyta</taxon>
        <taxon>Magnoliopsida</taxon>
        <taxon>Liliopsida</taxon>
        <taxon>Asparagales</taxon>
        <taxon>Orchidaceae</taxon>
        <taxon>Orchidoideae</taxon>
        <taxon>Orchideae</taxon>
        <taxon>Orchidinae</taxon>
        <taxon>Platanthera</taxon>
    </lineage>
</organism>
<evidence type="ECO:0000256" key="12">
    <source>
        <dbReference type="ARBA" id="ARBA00023002"/>
    </source>
</evidence>
<evidence type="ECO:0000256" key="6">
    <source>
        <dbReference type="ARBA" id="ARBA00022525"/>
    </source>
</evidence>
<feature type="binding site" evidence="19">
    <location>
        <position position="222"/>
    </location>
    <ligand>
        <name>Ca(2+)</name>
        <dbReference type="ChEBI" id="CHEBI:29108"/>
        <label>1</label>
    </ligand>
</feature>
<dbReference type="Gene3D" id="1.10.420.10">
    <property type="entry name" value="Peroxidase, domain 2"/>
    <property type="match status" value="1"/>
</dbReference>
<feature type="binding site" evidence="19">
    <location>
        <position position="397"/>
    </location>
    <ligand>
        <name>Ca(2+)</name>
        <dbReference type="ChEBI" id="CHEBI:29108"/>
        <label>2</label>
    </ligand>
</feature>
<reference evidence="25 26" key="1">
    <citation type="journal article" date="2022" name="Nat. Plants">
        <title>Genomes of leafy and leafless Platanthera orchids illuminate the evolution of mycoheterotrophy.</title>
        <authorList>
            <person name="Li M.H."/>
            <person name="Liu K.W."/>
            <person name="Li Z."/>
            <person name="Lu H.C."/>
            <person name="Ye Q.L."/>
            <person name="Zhang D."/>
            <person name="Wang J.Y."/>
            <person name="Li Y.F."/>
            <person name="Zhong Z.M."/>
            <person name="Liu X."/>
            <person name="Yu X."/>
            <person name="Liu D.K."/>
            <person name="Tu X.D."/>
            <person name="Liu B."/>
            <person name="Hao Y."/>
            <person name="Liao X.Y."/>
            <person name="Jiang Y.T."/>
            <person name="Sun W.H."/>
            <person name="Chen J."/>
            <person name="Chen Y.Q."/>
            <person name="Ai Y."/>
            <person name="Zhai J.W."/>
            <person name="Wu S.S."/>
            <person name="Zhou Z."/>
            <person name="Hsiao Y.Y."/>
            <person name="Wu W.L."/>
            <person name="Chen Y.Y."/>
            <person name="Lin Y.F."/>
            <person name="Hsu J.L."/>
            <person name="Li C.Y."/>
            <person name="Wang Z.W."/>
            <person name="Zhao X."/>
            <person name="Zhong W.Y."/>
            <person name="Ma X.K."/>
            <person name="Ma L."/>
            <person name="Huang J."/>
            <person name="Chen G.Z."/>
            <person name="Huang M.Z."/>
            <person name="Huang L."/>
            <person name="Peng D.H."/>
            <person name="Luo Y.B."/>
            <person name="Zou S.Q."/>
            <person name="Chen S.P."/>
            <person name="Lan S."/>
            <person name="Tsai W.C."/>
            <person name="Van de Peer Y."/>
            <person name="Liu Z.J."/>
        </authorList>
    </citation>
    <scope>NUCLEOTIDE SEQUENCE [LARGE SCALE GENOMIC DNA]</scope>
    <source>
        <strain evidence="25">Lor287</strain>
    </source>
</reference>
<sequence length="545" mass="59971">MRHKERRQSPLARATTDESAADLHRGNLKTADEGKMRRRLWDEEWCFVRIHGIARRGIQCSSGSLRNILVSSSGRSVIASYLPLRLHRSSDTTESILYCRVTDQILLLRARRLLTLSKKAANAKNNVHICFFSKRKYREKDMESFKQTTFTCSLALTLLFLVFSVVLSEGALQTGFYNGKCGNSNVEDIIRRAVVYKFVQDPTIVPALLRLQFHDCFVEGCDASLLLDGKNAEKTAIPNLSVRGYDVIDAAKQALETACANVVSCADIIIAATRDVVSLAGGVWYEVEMGRRDGNISLASNVNLPPPTISVSDSIAAFANKGLSTTDMVLLLGGHTVGITHCSFFSDRLYNFNGTGGGDPAMNPLLAFMLKLRCPKNSKVNSPVNLDQNPLSAKIVDNSFYREIIKGNGILQIDQSLAFDVRTKEFVQNLALGFNFPYLFNNALIKMGRIGVLTGEEGEDCDASLLVDRENTKKIAVPNLTVRGYDVIDAAKQALEKVCPNVVPCGDIIVADTRDVVSLISMQTANENPAVNDKRLFYSGNPQNG</sequence>
<dbReference type="PROSITE" id="PS50873">
    <property type="entry name" value="PEROXIDASE_4"/>
    <property type="match status" value="2"/>
</dbReference>
<evidence type="ECO:0000256" key="21">
    <source>
        <dbReference type="PIRSR" id="PIRSR600823-5"/>
    </source>
</evidence>
<evidence type="ECO:0000256" key="7">
    <source>
        <dbReference type="ARBA" id="ARBA00022559"/>
    </source>
</evidence>
<evidence type="ECO:0000256" key="9">
    <source>
        <dbReference type="ARBA" id="ARBA00022723"/>
    </source>
</evidence>
<comment type="catalytic activity">
    <reaction evidence="1">
        <text>2 a phenolic donor + H2O2 = 2 a phenolic radical donor + 2 H2O</text>
        <dbReference type="Rhea" id="RHEA:56136"/>
        <dbReference type="ChEBI" id="CHEBI:15377"/>
        <dbReference type="ChEBI" id="CHEBI:16240"/>
        <dbReference type="ChEBI" id="CHEBI:139520"/>
        <dbReference type="ChEBI" id="CHEBI:139521"/>
        <dbReference type="EC" id="1.11.1.7"/>
    </reaction>
</comment>
<name>A0AAP0BIH3_9ASPA</name>
<feature type="domain" description="Plant heme peroxidase family profile" evidence="24">
    <location>
        <begin position="461"/>
        <end position="545"/>
    </location>
</feature>
<evidence type="ECO:0000259" key="24">
    <source>
        <dbReference type="PROSITE" id="PS50873"/>
    </source>
</evidence>
<keyword evidence="15" id="KW-0325">Glycoprotein</keyword>
<comment type="cofactor">
    <cofactor evidence="19">
        <name>Ca(2+)</name>
        <dbReference type="ChEBI" id="CHEBI:29108"/>
    </cofactor>
    <text evidence="19">Binds 2 calcium ions per subunit.</text>
</comment>
<dbReference type="CDD" id="cd00693">
    <property type="entry name" value="secretory_peroxidase"/>
    <property type="match status" value="1"/>
</dbReference>
<dbReference type="GO" id="GO:0005576">
    <property type="term" value="C:extracellular region"/>
    <property type="evidence" value="ECO:0007669"/>
    <property type="project" value="UniProtKB-SubCell"/>
</dbReference>
<evidence type="ECO:0000313" key="26">
    <source>
        <dbReference type="Proteomes" id="UP001418222"/>
    </source>
</evidence>
<keyword evidence="23" id="KW-0472">Membrane</keyword>
<dbReference type="InterPro" id="IPR010255">
    <property type="entry name" value="Haem_peroxidase_sf"/>
</dbReference>
<evidence type="ECO:0000256" key="15">
    <source>
        <dbReference type="ARBA" id="ARBA00023180"/>
    </source>
</evidence>
<evidence type="ECO:0000256" key="23">
    <source>
        <dbReference type="SAM" id="Phobius"/>
    </source>
</evidence>
<keyword evidence="16" id="KW-0376">Hydrogen peroxide</keyword>
<comment type="similarity">
    <text evidence="4">Belongs to the peroxidase family. Ascorbate peroxidase subfamily.</text>
</comment>
<keyword evidence="26" id="KW-1185">Reference proteome</keyword>
<evidence type="ECO:0000256" key="20">
    <source>
        <dbReference type="PIRSR" id="PIRSR600823-4"/>
    </source>
</evidence>
<comment type="subcellular location">
    <subcellularLocation>
        <location evidence="3">Secreted</location>
    </subcellularLocation>
</comment>
<keyword evidence="23" id="KW-1133">Transmembrane helix</keyword>
<dbReference type="PROSITE" id="PS00435">
    <property type="entry name" value="PEROXIDASE_1"/>
    <property type="match status" value="1"/>
</dbReference>
<dbReference type="PROSITE" id="PS00436">
    <property type="entry name" value="PEROXIDASE_2"/>
    <property type="match status" value="1"/>
</dbReference>
<dbReference type="InterPro" id="IPR019793">
    <property type="entry name" value="Peroxidases_heam-ligand_BS"/>
</dbReference>
<keyword evidence="23" id="KW-0812">Transmembrane</keyword>
<dbReference type="GO" id="GO:0046872">
    <property type="term" value="F:metal ion binding"/>
    <property type="evidence" value="ECO:0007669"/>
    <property type="project" value="UniProtKB-KW"/>
</dbReference>
<evidence type="ECO:0000256" key="3">
    <source>
        <dbReference type="ARBA" id="ARBA00004613"/>
    </source>
</evidence>
<feature type="binding site" evidence="19">
    <location>
        <position position="387"/>
    </location>
    <ligand>
        <name>Ca(2+)</name>
        <dbReference type="ChEBI" id="CHEBI:29108"/>
        <label>2</label>
    </ligand>
</feature>
<evidence type="ECO:0000256" key="4">
    <source>
        <dbReference type="ARBA" id="ARBA00006873"/>
    </source>
</evidence>
<keyword evidence="11 19" id="KW-0106">Calcium</keyword>
<comment type="caution">
    <text evidence="25">The sequence shown here is derived from an EMBL/GenBank/DDBJ whole genome shotgun (WGS) entry which is preliminary data.</text>
</comment>
<feature type="domain" description="Plant heme peroxidase family profile" evidence="24">
    <location>
        <begin position="171"/>
        <end position="459"/>
    </location>
</feature>
<protein>
    <recommendedName>
        <fullName evidence="5">peroxidase</fullName>
        <ecNumber evidence="5">1.11.1.7</ecNumber>
    </recommendedName>
</protein>
<keyword evidence="7 25" id="KW-0575">Peroxidase</keyword>
<dbReference type="GO" id="GO:0042744">
    <property type="term" value="P:hydrogen peroxide catabolic process"/>
    <property type="evidence" value="ECO:0007669"/>
    <property type="project" value="UniProtKB-KW"/>
</dbReference>
<dbReference type="EC" id="1.11.1.7" evidence="5"/>
<dbReference type="GO" id="GO:0140825">
    <property type="term" value="F:lactoperoxidase activity"/>
    <property type="evidence" value="ECO:0007669"/>
    <property type="project" value="UniProtKB-EC"/>
</dbReference>
<comment type="function">
    <text evidence="2">Removal of H(2)O(2), oxidation of toxic reductants, biosynthesis and degradation of lignin, suberization, auxin catabolism, response to environmental stresses such as wounding, pathogen attack and oxidative stress. These functions might be dependent on each isozyme/isoform in each plant tissue.</text>
</comment>
<evidence type="ECO:0000256" key="18">
    <source>
        <dbReference type="PIRSR" id="PIRSR600823-2"/>
    </source>
</evidence>
<keyword evidence="10" id="KW-0732">Signal</keyword>
<evidence type="ECO:0000256" key="11">
    <source>
        <dbReference type="ARBA" id="ARBA00022837"/>
    </source>
</evidence>
<dbReference type="InterPro" id="IPR033905">
    <property type="entry name" value="Secretory_peroxidase"/>
</dbReference>
<evidence type="ECO:0000256" key="5">
    <source>
        <dbReference type="ARBA" id="ARBA00012313"/>
    </source>
</evidence>
<dbReference type="InterPro" id="IPR000823">
    <property type="entry name" value="Peroxidase_pln"/>
</dbReference>
<dbReference type="AlphaFoldDB" id="A0AAP0BIH3"/>
<feature type="binding site" evidence="18">
    <location>
        <position position="305"/>
    </location>
    <ligand>
        <name>substrate</name>
    </ligand>
</feature>
<dbReference type="PANTHER" id="PTHR31517:SF59">
    <property type="entry name" value="PEROXIDASE"/>
    <property type="match status" value="1"/>
</dbReference>
<evidence type="ECO:0000256" key="13">
    <source>
        <dbReference type="ARBA" id="ARBA00023004"/>
    </source>
</evidence>
<keyword evidence="13 19" id="KW-0408">Iron</keyword>
<feature type="binding site" evidence="19">
    <location>
        <position position="220"/>
    </location>
    <ligand>
        <name>Ca(2+)</name>
        <dbReference type="ChEBI" id="CHEBI:29108"/>
        <label>1</label>
    </ligand>
</feature>
<feature type="site" description="Transition state stabilizer" evidence="20">
    <location>
        <position position="210"/>
    </location>
</feature>
<dbReference type="GO" id="GO:0006979">
    <property type="term" value="P:response to oxidative stress"/>
    <property type="evidence" value="ECO:0007669"/>
    <property type="project" value="InterPro"/>
</dbReference>
<dbReference type="FunFam" id="1.10.520.10:FF:000006">
    <property type="entry name" value="Peroxidase"/>
    <property type="match status" value="1"/>
</dbReference>
<evidence type="ECO:0000256" key="16">
    <source>
        <dbReference type="ARBA" id="ARBA00023324"/>
    </source>
</evidence>
<feature type="binding site" description="axial binding residue" evidence="19">
    <location>
        <position position="335"/>
    </location>
    <ligand>
        <name>heme b</name>
        <dbReference type="ChEBI" id="CHEBI:60344"/>
    </ligand>
    <ligandPart>
        <name>Fe</name>
        <dbReference type="ChEBI" id="CHEBI:18248"/>
    </ligandPart>
</feature>
<feature type="disulfide bond" evidence="21">
    <location>
        <begin position="216"/>
        <end position="221"/>
    </location>
</feature>
<dbReference type="GO" id="GO:0020037">
    <property type="term" value="F:heme binding"/>
    <property type="evidence" value="ECO:0007669"/>
    <property type="project" value="InterPro"/>
</dbReference>
<accession>A0AAP0BIH3</accession>
<dbReference type="SUPFAM" id="SSF48113">
    <property type="entry name" value="Heme-dependent peroxidases"/>
    <property type="match status" value="2"/>
</dbReference>
<feature type="disulfide bond" evidence="21">
    <location>
        <begin position="342"/>
        <end position="374"/>
    </location>
</feature>
<evidence type="ECO:0000256" key="22">
    <source>
        <dbReference type="SAM" id="MobiDB-lite"/>
    </source>
</evidence>
<dbReference type="PRINTS" id="PR00458">
    <property type="entry name" value="PEROXIDASE"/>
</dbReference>
<feature type="disulfide bond" evidence="21">
    <location>
        <begin position="181"/>
        <end position="259"/>
    </location>
</feature>
<feature type="binding site" evidence="19">
    <location>
        <position position="215"/>
    </location>
    <ligand>
        <name>Ca(2+)</name>
        <dbReference type="ChEBI" id="CHEBI:29108"/>
        <label>1</label>
    </ligand>
</feature>
<keyword evidence="9 19" id="KW-0479">Metal-binding</keyword>
<dbReference type="Pfam" id="PF00141">
    <property type="entry name" value="peroxidase"/>
    <property type="match status" value="2"/>
</dbReference>
<evidence type="ECO:0000313" key="25">
    <source>
        <dbReference type="EMBL" id="KAK8939149.1"/>
    </source>
</evidence>
<feature type="transmembrane region" description="Helical" evidence="23">
    <location>
        <begin position="148"/>
        <end position="167"/>
    </location>
</feature>
<proteinExistence type="inferred from homology"/>
<dbReference type="InterPro" id="IPR019794">
    <property type="entry name" value="Peroxidases_AS"/>
</dbReference>
<dbReference type="PRINTS" id="PR00461">
    <property type="entry name" value="PLPEROXIDASE"/>
</dbReference>
<evidence type="ECO:0000256" key="8">
    <source>
        <dbReference type="ARBA" id="ARBA00022617"/>
    </source>
</evidence>
<evidence type="ECO:0000256" key="1">
    <source>
        <dbReference type="ARBA" id="ARBA00000189"/>
    </source>
</evidence>
<evidence type="ECO:0000256" key="2">
    <source>
        <dbReference type="ARBA" id="ARBA00002322"/>
    </source>
</evidence>
<evidence type="ECO:0000256" key="14">
    <source>
        <dbReference type="ARBA" id="ARBA00023157"/>
    </source>
</evidence>
<feature type="region of interest" description="Disordered" evidence="22">
    <location>
        <begin position="1"/>
        <end position="28"/>
    </location>
</feature>
<dbReference type="InterPro" id="IPR002016">
    <property type="entry name" value="Haem_peroxidase"/>
</dbReference>
<evidence type="ECO:0000256" key="10">
    <source>
        <dbReference type="ARBA" id="ARBA00022729"/>
    </source>
</evidence>
<dbReference type="PANTHER" id="PTHR31517">
    <property type="match status" value="1"/>
</dbReference>
<keyword evidence="6" id="KW-0964">Secreted</keyword>
<feature type="binding site" evidence="19">
    <location>
        <position position="336"/>
    </location>
    <ligand>
        <name>Ca(2+)</name>
        <dbReference type="ChEBI" id="CHEBI:29108"/>
        <label>2</label>
    </ligand>
</feature>
<dbReference type="Proteomes" id="UP001418222">
    <property type="component" value="Unassembled WGS sequence"/>
</dbReference>
<dbReference type="EMBL" id="JBBWWQ010000009">
    <property type="protein sequence ID" value="KAK8939149.1"/>
    <property type="molecule type" value="Genomic_DNA"/>
</dbReference>
<evidence type="ECO:0000256" key="17">
    <source>
        <dbReference type="PIRSR" id="PIRSR600823-1"/>
    </source>
</evidence>
<keyword evidence="12" id="KW-0560">Oxidoreductase</keyword>
<comment type="cofactor">
    <cofactor evidence="19">
        <name>heme b</name>
        <dbReference type="ChEBI" id="CHEBI:60344"/>
    </cofactor>
    <text evidence="19">Binds 1 heme b (iron(II)-protoporphyrin IX) group per subunit.</text>
</comment>
<feature type="binding site" evidence="19">
    <location>
        <position position="224"/>
    </location>
    <ligand>
        <name>Ca(2+)</name>
        <dbReference type="ChEBI" id="CHEBI:29108"/>
        <label>1</label>
    </ligand>
</feature>
<gene>
    <name evidence="25" type="primary">PER60</name>
    <name evidence="25" type="ORF">KSP39_PZI011321</name>
</gene>
<feature type="active site" description="Proton acceptor" evidence="17">
    <location>
        <position position="214"/>
    </location>
</feature>